<dbReference type="Gene3D" id="2.160.20.120">
    <property type="match status" value="1"/>
</dbReference>
<dbReference type="EMBL" id="WNDD01000018">
    <property type="protein sequence ID" value="MTV03093.1"/>
    <property type="molecule type" value="Genomic_DNA"/>
</dbReference>
<name>A0A3R6GGW1_9BACT</name>
<evidence type="ECO:0000259" key="1">
    <source>
        <dbReference type="Pfam" id="PF10988"/>
    </source>
</evidence>
<evidence type="ECO:0000313" key="7">
    <source>
        <dbReference type="Proteomes" id="UP000482671"/>
    </source>
</evidence>
<dbReference type="Proteomes" id="UP000482671">
    <property type="component" value="Unassembled WGS sequence"/>
</dbReference>
<evidence type="ECO:0000313" key="4">
    <source>
        <dbReference type="EMBL" id="RHC83848.1"/>
    </source>
</evidence>
<comment type="caution">
    <text evidence="4">The sequence shown here is derived from an EMBL/GenBank/DDBJ whole genome shotgun (WGS) entry which is preliminary data.</text>
</comment>
<dbReference type="EMBL" id="QSII01000016">
    <property type="protein sequence ID" value="RHC83848.1"/>
    <property type="molecule type" value="Genomic_DNA"/>
</dbReference>
<dbReference type="PANTHER" id="PTHR39200">
    <property type="entry name" value="HYPOTHETICAL EXPORTED PROTEIN"/>
    <property type="match status" value="1"/>
</dbReference>
<evidence type="ECO:0000313" key="2">
    <source>
        <dbReference type="EMBL" id="MTU40406.1"/>
    </source>
</evidence>
<dbReference type="RefSeq" id="WP_022321628.1">
    <property type="nucleotide sequence ID" value="NZ_BAABZJ010000001.1"/>
</dbReference>
<evidence type="ECO:0000313" key="5">
    <source>
        <dbReference type="Proteomes" id="UP000286260"/>
    </source>
</evidence>
<dbReference type="PANTHER" id="PTHR39200:SF1">
    <property type="entry name" value="AUTO-TRANSPORTER ADHESIN HEAD GIN DOMAIN-CONTAINING PROTEIN-RELATED"/>
    <property type="match status" value="1"/>
</dbReference>
<reference evidence="6 7" key="2">
    <citation type="journal article" date="2019" name="Nat. Med.">
        <title>A library of human gut bacterial isolates paired with longitudinal multiomics data enables mechanistic microbiome research.</title>
        <authorList>
            <person name="Poyet M."/>
            <person name="Groussin M."/>
            <person name="Gibbons S.M."/>
            <person name="Avila-Pacheco J."/>
            <person name="Jiang X."/>
            <person name="Kearney S.M."/>
            <person name="Perrotta A.R."/>
            <person name="Berdy B."/>
            <person name="Zhao S."/>
            <person name="Lieberman T.D."/>
            <person name="Swanson P.K."/>
            <person name="Smith M."/>
            <person name="Roesemann S."/>
            <person name="Alexander J.E."/>
            <person name="Rich S.A."/>
            <person name="Livny J."/>
            <person name="Vlamakis H."/>
            <person name="Clish C."/>
            <person name="Bullock K."/>
            <person name="Deik A."/>
            <person name="Scott J."/>
            <person name="Pierce K.A."/>
            <person name="Xavier R.J."/>
            <person name="Alm E.J."/>
        </authorList>
    </citation>
    <scope>NUCLEOTIDE SEQUENCE [LARGE SCALE GENOMIC DNA]</scope>
    <source>
        <strain evidence="3 7">BIOML-A11</strain>
        <strain evidence="2 6">BIOML-A29</strain>
    </source>
</reference>
<evidence type="ECO:0000313" key="3">
    <source>
        <dbReference type="EMBL" id="MTV03093.1"/>
    </source>
</evidence>
<dbReference type="EMBL" id="WNCN01000017">
    <property type="protein sequence ID" value="MTU40406.1"/>
    <property type="molecule type" value="Genomic_DNA"/>
</dbReference>
<dbReference type="Pfam" id="PF10988">
    <property type="entry name" value="DUF2807"/>
    <property type="match status" value="1"/>
</dbReference>
<gene>
    <name evidence="4" type="ORF">DW828_12185</name>
    <name evidence="2" type="ORF">GMD82_13250</name>
    <name evidence="3" type="ORF">GME02_15900</name>
</gene>
<accession>A0A3R6GGW1</accession>
<dbReference type="PROSITE" id="PS51257">
    <property type="entry name" value="PROKAR_LIPOPROTEIN"/>
    <property type="match status" value="1"/>
</dbReference>
<dbReference type="Proteomes" id="UP000286260">
    <property type="component" value="Unassembled WGS sequence"/>
</dbReference>
<proteinExistence type="predicted"/>
<protein>
    <submittedName>
        <fullName evidence="4">DUF2807 domain-containing protein</fullName>
    </submittedName>
</protein>
<reference evidence="4 5" key="1">
    <citation type="submission" date="2018-08" db="EMBL/GenBank/DDBJ databases">
        <title>A genome reference for cultivated species of the human gut microbiota.</title>
        <authorList>
            <person name="Zou Y."/>
            <person name="Xue W."/>
            <person name="Luo G."/>
        </authorList>
    </citation>
    <scope>NUCLEOTIDE SEQUENCE [LARGE SCALE GENOMIC DNA]</scope>
    <source>
        <strain evidence="4 5">AM34-17</strain>
    </source>
</reference>
<keyword evidence="6" id="KW-1185">Reference proteome</keyword>
<sequence>MKKSYSFILVLILMAGLLCSCHINKVSGDGNVVSKEIPIKDYDEIQIEGENVDFKYMQSDDVPYLKVETDQNIMDLLDINTDSKVLVVRPKNRHTGINPTRFIVITNSTALKEFKMAGGGNCDLGKGLNGKKLEIRFAGGGTIKADSIAITRLDCEIAGSGTVSLSGKTEKMNIKSAGSSKIKAFGLETEELTCKAAGSTHIEITANKAISTKIAGSGTIRYKGNPNIKEKSIIGSGSITKVD</sequence>
<dbReference type="AlphaFoldDB" id="A0A3R6GGW1"/>
<evidence type="ECO:0000313" key="6">
    <source>
        <dbReference type="Proteomes" id="UP000434916"/>
    </source>
</evidence>
<feature type="domain" description="Putative auto-transporter adhesin head GIN" evidence="1">
    <location>
        <begin position="41"/>
        <end position="226"/>
    </location>
</feature>
<dbReference type="InterPro" id="IPR021255">
    <property type="entry name" value="DUF2807"/>
</dbReference>
<organism evidence="4 5">
    <name type="scientific">Parabacteroides merdae</name>
    <dbReference type="NCBI Taxonomy" id="46503"/>
    <lineage>
        <taxon>Bacteria</taxon>
        <taxon>Pseudomonadati</taxon>
        <taxon>Bacteroidota</taxon>
        <taxon>Bacteroidia</taxon>
        <taxon>Bacteroidales</taxon>
        <taxon>Tannerellaceae</taxon>
        <taxon>Parabacteroides</taxon>
    </lineage>
</organism>
<dbReference type="Proteomes" id="UP000434916">
    <property type="component" value="Unassembled WGS sequence"/>
</dbReference>